<keyword evidence="2" id="KW-1185">Reference proteome</keyword>
<gene>
    <name evidence="1" type="ORF">H8Z82_00665</name>
</gene>
<dbReference type="InterPro" id="IPR006059">
    <property type="entry name" value="SBP"/>
</dbReference>
<evidence type="ECO:0000313" key="1">
    <source>
        <dbReference type="EMBL" id="MBC5778199.1"/>
    </source>
</evidence>
<dbReference type="EMBL" id="JACOQG010000001">
    <property type="protein sequence ID" value="MBC5778199.1"/>
    <property type="molecule type" value="Genomic_DNA"/>
</dbReference>
<comment type="caution">
    <text evidence="1">The sequence shown here is derived from an EMBL/GenBank/DDBJ whole genome shotgun (WGS) entry which is preliminary data.</text>
</comment>
<dbReference type="SUPFAM" id="SSF53850">
    <property type="entry name" value="Periplasmic binding protein-like II"/>
    <property type="match status" value="1"/>
</dbReference>
<dbReference type="Pfam" id="PF13416">
    <property type="entry name" value="SBP_bac_8"/>
    <property type="match status" value="1"/>
</dbReference>
<organism evidence="1 2">
    <name type="scientific">Blautia difficilis</name>
    <dbReference type="NCBI Taxonomy" id="2763027"/>
    <lineage>
        <taxon>Bacteria</taxon>
        <taxon>Bacillati</taxon>
        <taxon>Bacillota</taxon>
        <taxon>Clostridia</taxon>
        <taxon>Lachnospirales</taxon>
        <taxon>Lachnospiraceae</taxon>
        <taxon>Blautia</taxon>
    </lineage>
</organism>
<reference evidence="1 2" key="1">
    <citation type="submission" date="2020-08" db="EMBL/GenBank/DDBJ databases">
        <title>Genome public.</title>
        <authorList>
            <person name="Liu C."/>
            <person name="Sun Q."/>
        </authorList>
    </citation>
    <scope>NUCLEOTIDE SEQUENCE [LARGE SCALE GENOMIC DNA]</scope>
    <source>
        <strain evidence="1 2">M29</strain>
    </source>
</reference>
<evidence type="ECO:0000313" key="2">
    <source>
        <dbReference type="Proteomes" id="UP000649826"/>
    </source>
</evidence>
<dbReference type="Gene3D" id="3.40.190.10">
    <property type="entry name" value="Periplasmic binding protein-like II"/>
    <property type="match status" value="2"/>
</dbReference>
<protein>
    <submittedName>
        <fullName evidence="1">Extracellular solute-binding protein</fullName>
    </submittedName>
</protein>
<dbReference type="RefSeq" id="WP_186993944.1">
    <property type="nucleotide sequence ID" value="NZ_JACOQG010000001.1"/>
</dbReference>
<name>A0ABR7IDV4_9FIRM</name>
<dbReference type="Proteomes" id="UP000649826">
    <property type="component" value="Unassembled WGS sequence"/>
</dbReference>
<proteinExistence type="predicted"/>
<sequence length="233" mass="26241">MGHIFNNILAKRIGRDGIIKLGTGEKKWTDDDVVECLQITKDLKDKGAFAEGFEGMDYNTQMNQFLTGEVAMISHSSPIIPEMFNSESEILDDISFFAFPYFEDKPEYKDTHVVYTSGWMLSGTMSDEEKEATLKLVKYMTSKESIQERMNAAMRVAPYKDIDAPEDAPQIFKDMVEYTGTITDSVGEYFDYDTCSTLVDTSRNGILNMMLSDSAENTAQTIQADVDANRPQS</sequence>
<accession>A0ABR7IDV4</accession>